<accession>A0A7J0CM90</accession>
<evidence type="ECO:0000256" key="1">
    <source>
        <dbReference type="SAM" id="MobiDB-lite"/>
    </source>
</evidence>
<protein>
    <submittedName>
        <fullName evidence="2">Uncharacterized protein</fullName>
    </submittedName>
</protein>
<gene>
    <name evidence="2" type="ORF">Smic_15900</name>
</gene>
<evidence type="ECO:0000313" key="3">
    <source>
        <dbReference type="Proteomes" id="UP000498740"/>
    </source>
</evidence>
<dbReference type="Proteomes" id="UP000498740">
    <property type="component" value="Unassembled WGS sequence"/>
</dbReference>
<sequence length="58" mass="6116">MASTRATVRTRPMRYGGGCGAEVRFAVMAPTLPRNPAPHVLLADDPSPPRGGEEALRG</sequence>
<dbReference type="AlphaFoldDB" id="A0A7J0CM90"/>
<dbReference type="EMBL" id="BLWD01000001">
    <property type="protein sequence ID" value="GFN03034.1"/>
    <property type="molecule type" value="Genomic_DNA"/>
</dbReference>
<feature type="region of interest" description="Disordered" evidence="1">
    <location>
        <begin position="37"/>
        <end position="58"/>
    </location>
</feature>
<name>A0A7J0CM90_STRMI</name>
<proteinExistence type="predicted"/>
<comment type="caution">
    <text evidence="2">The sequence shown here is derived from an EMBL/GenBank/DDBJ whole genome shotgun (WGS) entry which is preliminary data.</text>
</comment>
<evidence type="ECO:0000313" key="2">
    <source>
        <dbReference type="EMBL" id="GFN03034.1"/>
    </source>
</evidence>
<reference evidence="2 3" key="1">
    <citation type="submission" date="2020-05" db="EMBL/GenBank/DDBJ databases">
        <title>Whole genome shotgun sequence of Streptomyces microflavus NBRC 13062.</title>
        <authorList>
            <person name="Komaki H."/>
            <person name="Tamura T."/>
        </authorList>
    </citation>
    <scope>NUCLEOTIDE SEQUENCE [LARGE SCALE GENOMIC DNA]</scope>
    <source>
        <strain evidence="2 3">NBRC 13062</strain>
    </source>
</reference>
<organism evidence="2 3">
    <name type="scientific">Streptomyces microflavus</name>
    <name type="common">Streptomyces lipmanii</name>
    <dbReference type="NCBI Taxonomy" id="1919"/>
    <lineage>
        <taxon>Bacteria</taxon>
        <taxon>Bacillati</taxon>
        <taxon>Actinomycetota</taxon>
        <taxon>Actinomycetes</taxon>
        <taxon>Kitasatosporales</taxon>
        <taxon>Streptomycetaceae</taxon>
        <taxon>Streptomyces</taxon>
    </lineage>
</organism>